<comment type="catalytic activity">
    <reaction evidence="23">
        <text>a 5'-end (N(7)-methyl 5'-triphosphoguanosine)-(N(6),2'-O-dimethyladenosine) in mRNA + 2-oxoglutarate + O2 = a 5'-end (N(7)-methyl 5'-triphosphoguanosine)-(2'-O-methyladenosine) in mRNA + formaldehyde + succinate + CO2</text>
        <dbReference type="Rhea" id="RHEA:57896"/>
        <dbReference type="Rhea" id="RHEA-COMP:11518"/>
        <dbReference type="Rhea" id="RHEA-COMP:11519"/>
        <dbReference type="ChEBI" id="CHEBI:15379"/>
        <dbReference type="ChEBI" id="CHEBI:16526"/>
        <dbReference type="ChEBI" id="CHEBI:16810"/>
        <dbReference type="ChEBI" id="CHEBI:16842"/>
        <dbReference type="ChEBI" id="CHEBI:30031"/>
        <dbReference type="ChEBI" id="CHEBI:85958"/>
        <dbReference type="ChEBI" id="CHEBI:85959"/>
    </reaction>
</comment>
<name>A0A8C5PKD8_9ANUR</name>
<evidence type="ECO:0000256" key="12">
    <source>
        <dbReference type="ARBA" id="ARBA00023242"/>
    </source>
</evidence>
<evidence type="ECO:0000256" key="10">
    <source>
        <dbReference type="ARBA" id="ARBA00023002"/>
    </source>
</evidence>
<keyword evidence="7" id="KW-0963">Cytoplasm</keyword>
<dbReference type="AlphaFoldDB" id="A0A8C5PKD8"/>
<evidence type="ECO:0000256" key="4">
    <source>
        <dbReference type="ARBA" id="ARBA00006264"/>
    </source>
</evidence>
<keyword evidence="12" id="KW-0539">Nucleus</keyword>
<evidence type="ECO:0000256" key="22">
    <source>
        <dbReference type="ARBA" id="ARBA00049056"/>
    </source>
</evidence>
<dbReference type="Gene3D" id="2.60.120.590">
    <property type="entry name" value="Alpha-ketoglutarate-dependent dioxygenase AlkB-like"/>
    <property type="match status" value="1"/>
</dbReference>
<organism evidence="25 26">
    <name type="scientific">Leptobrachium leishanense</name>
    <name type="common">Leishan spiny toad</name>
    <dbReference type="NCBI Taxonomy" id="445787"/>
    <lineage>
        <taxon>Eukaryota</taxon>
        <taxon>Metazoa</taxon>
        <taxon>Chordata</taxon>
        <taxon>Craniata</taxon>
        <taxon>Vertebrata</taxon>
        <taxon>Euteleostomi</taxon>
        <taxon>Amphibia</taxon>
        <taxon>Batrachia</taxon>
        <taxon>Anura</taxon>
        <taxon>Pelobatoidea</taxon>
        <taxon>Megophryidae</taxon>
        <taxon>Leptobrachium</taxon>
    </lineage>
</organism>
<dbReference type="GO" id="GO:0016607">
    <property type="term" value="C:nuclear speck"/>
    <property type="evidence" value="ECO:0007669"/>
    <property type="project" value="UniProtKB-SubCell"/>
</dbReference>
<evidence type="ECO:0000256" key="20">
    <source>
        <dbReference type="ARBA" id="ARBA00048158"/>
    </source>
</evidence>
<evidence type="ECO:0000256" key="5">
    <source>
        <dbReference type="ARBA" id="ARBA00012931"/>
    </source>
</evidence>
<dbReference type="Pfam" id="PF12933">
    <property type="entry name" value="FTO_NTD"/>
    <property type="match status" value="1"/>
</dbReference>
<evidence type="ECO:0000256" key="2">
    <source>
        <dbReference type="ARBA" id="ARBA00004324"/>
    </source>
</evidence>
<evidence type="ECO:0000256" key="19">
    <source>
        <dbReference type="ARBA" id="ARBA00047457"/>
    </source>
</evidence>
<evidence type="ECO:0000256" key="7">
    <source>
        <dbReference type="ARBA" id="ARBA00022490"/>
    </source>
</evidence>
<dbReference type="Proteomes" id="UP000694569">
    <property type="component" value="Unplaced"/>
</dbReference>
<dbReference type="GO" id="GO:0006307">
    <property type="term" value="P:DNA alkylation repair"/>
    <property type="evidence" value="ECO:0007669"/>
    <property type="project" value="InterPro"/>
</dbReference>
<dbReference type="GO" id="GO:0040014">
    <property type="term" value="P:regulation of multicellular organism growth"/>
    <property type="evidence" value="ECO:0007669"/>
    <property type="project" value="InterPro"/>
</dbReference>
<feature type="domain" description="Alpha-ketoglutarate-dependent dioxygenase FTO catalytic" evidence="24">
    <location>
        <begin position="35"/>
        <end position="320"/>
    </location>
</feature>
<comment type="catalytic activity">
    <reaction evidence="19">
        <text>an N(1)-methyladenosine in tRNA + 2-oxoglutarate + O2 = an adenosine in tRNA + formaldehyde + succinate + CO2</text>
        <dbReference type="Rhea" id="RHEA:54576"/>
        <dbReference type="Rhea" id="RHEA-COMP:10242"/>
        <dbReference type="Rhea" id="RHEA-COMP:12312"/>
        <dbReference type="ChEBI" id="CHEBI:15379"/>
        <dbReference type="ChEBI" id="CHEBI:16526"/>
        <dbReference type="ChEBI" id="CHEBI:16810"/>
        <dbReference type="ChEBI" id="CHEBI:16842"/>
        <dbReference type="ChEBI" id="CHEBI:30031"/>
        <dbReference type="ChEBI" id="CHEBI:74411"/>
        <dbReference type="ChEBI" id="CHEBI:74491"/>
    </reaction>
</comment>
<protein>
    <recommendedName>
        <fullName evidence="6">Alpha-ketoglutarate-dependent dioxygenase FTO</fullName>
        <ecNumber evidence="5">1.14.11.53</ecNumber>
    </recommendedName>
    <alternativeName>
        <fullName evidence="13">U6 small nuclear RNA (2'-O-methyladenosine-N(6)-)-demethylase FTO</fullName>
    </alternativeName>
    <alternativeName>
        <fullName evidence="14">U6 small nuclear RNA N(6)-methyladenosine-demethylase FTO</fullName>
    </alternativeName>
    <alternativeName>
        <fullName evidence="16">mRNA (2'-O-methyladenosine-N(6)-)-demethylase FTO</fullName>
    </alternativeName>
    <alternativeName>
        <fullName evidence="17">mRNA N(6)-methyladenosine demethylase FTO</fullName>
    </alternativeName>
    <alternativeName>
        <fullName evidence="15">tRNA N1-methyl adenine demethylase FTO</fullName>
    </alternativeName>
</protein>
<dbReference type="GO" id="GO:0035516">
    <property type="term" value="F:broad specificity oxidative DNA demethylase activity"/>
    <property type="evidence" value="ECO:0007669"/>
    <property type="project" value="InterPro"/>
</dbReference>
<dbReference type="Ensembl" id="ENSLLET00000025046.1">
    <property type="protein sequence ID" value="ENSLLEP00000024125.1"/>
    <property type="gene ID" value="ENSLLEG00000015342.1"/>
</dbReference>
<reference evidence="25" key="2">
    <citation type="submission" date="2025-09" db="UniProtKB">
        <authorList>
            <consortium name="Ensembl"/>
        </authorList>
    </citation>
    <scope>IDENTIFICATION</scope>
</reference>
<reference evidence="25" key="1">
    <citation type="submission" date="2025-08" db="UniProtKB">
        <authorList>
            <consortium name="Ensembl"/>
        </authorList>
    </citation>
    <scope>IDENTIFICATION</scope>
</reference>
<evidence type="ECO:0000256" key="3">
    <source>
        <dbReference type="ARBA" id="ARBA00004496"/>
    </source>
</evidence>
<dbReference type="InterPro" id="IPR024367">
    <property type="entry name" value="FTO_cat_dom"/>
</dbReference>
<dbReference type="GO" id="GO:0005737">
    <property type="term" value="C:cytoplasm"/>
    <property type="evidence" value="ECO:0007669"/>
    <property type="project" value="UniProtKB-SubCell"/>
</dbReference>
<dbReference type="GeneTree" id="ENSGT00390000017730"/>
<evidence type="ECO:0000256" key="14">
    <source>
        <dbReference type="ARBA" id="ARBA00030546"/>
    </source>
</evidence>
<evidence type="ECO:0000259" key="24">
    <source>
        <dbReference type="SMART" id="SM01223"/>
    </source>
</evidence>
<comment type="cofactor">
    <cofactor evidence="1">
        <name>Fe(2+)</name>
        <dbReference type="ChEBI" id="CHEBI:29033"/>
    </cofactor>
</comment>
<keyword evidence="11" id="KW-0408">Iron</keyword>
<dbReference type="OrthoDB" id="46257at2759"/>
<dbReference type="SMART" id="SM01223">
    <property type="entry name" value="FTO_NTD"/>
    <property type="match status" value="1"/>
</dbReference>
<comment type="similarity">
    <text evidence="4">Belongs to the fto family.</text>
</comment>
<dbReference type="InterPro" id="IPR032868">
    <property type="entry name" value="FTO"/>
</dbReference>
<comment type="subunit">
    <text evidence="18">Monomer. May also exist as homodimer.</text>
</comment>
<dbReference type="GO" id="GO:1990931">
    <property type="term" value="F:mRNA N6-methyladenosine dioxygenase activity"/>
    <property type="evidence" value="ECO:0007669"/>
    <property type="project" value="UniProtKB-EC"/>
</dbReference>
<evidence type="ECO:0000313" key="26">
    <source>
        <dbReference type="Proteomes" id="UP000694569"/>
    </source>
</evidence>
<dbReference type="PANTHER" id="PTHR31291">
    <property type="entry name" value="ALPHA-KETOGLUTARATE-DEPENDENT DIOXYGENASE FTO"/>
    <property type="match status" value="1"/>
</dbReference>
<evidence type="ECO:0000256" key="6">
    <source>
        <dbReference type="ARBA" id="ARBA00013477"/>
    </source>
</evidence>
<dbReference type="InterPro" id="IPR038413">
    <property type="entry name" value="FTO_C_sf"/>
</dbReference>
<evidence type="ECO:0000256" key="23">
    <source>
        <dbReference type="ARBA" id="ARBA00049565"/>
    </source>
</evidence>
<keyword evidence="9" id="KW-0223">Dioxygenase</keyword>
<dbReference type="PANTHER" id="PTHR31291:SF2">
    <property type="entry name" value="ALPHA-KETOGLUTARATE-DEPENDENT DIOXYGENASE FTO"/>
    <property type="match status" value="1"/>
</dbReference>
<accession>A0A8C5PKD8</accession>
<sequence>MRKRDAHEDGEKEVKKQKLLEKLGDGCIPYLTPKDENFYQLWKSKYPKFVIQKEESMPSELHQVVQRAFLALRHHGCLFQDLVRLKGKDLLTPVFRILIGCPGYTYRYLNTRLFAVPWSRDQLNIKYYNDKLSEACRAFYELNEYLYSQTVCELRQLEVDRKDASLPQDDLPKHHTETECALPAVNAEGGGDDRTQPYNVTLINYMDPQSMSYLKEEPYFGMGKMAVSWHHDENLIANSTVGVYNYNFQGAEEKPVADSDPSMWSIGLKIAWDIETPGFVVPLSAGDSYFMLDDLNRTHQHCVLSGSQPRFSSTHRVAECSKGTLQYIQSRCRTALENLFINPNNGKAELKSLEAMVLTQAEEIHNEVEFEWLRQYWFQGKRYLKFSNFWTVPMVELEDHWKQMEAMTRLVLEEIEKEKWTKNGTCEILKYMMPLLKERQNLRQEWRQSKRS</sequence>
<evidence type="ECO:0000256" key="16">
    <source>
        <dbReference type="ARBA" id="ARBA00032169"/>
    </source>
</evidence>
<dbReference type="GO" id="GO:0042245">
    <property type="term" value="P:RNA repair"/>
    <property type="evidence" value="ECO:0007669"/>
    <property type="project" value="InterPro"/>
</dbReference>
<evidence type="ECO:0000256" key="9">
    <source>
        <dbReference type="ARBA" id="ARBA00022964"/>
    </source>
</evidence>
<evidence type="ECO:0000256" key="18">
    <source>
        <dbReference type="ARBA" id="ARBA00046452"/>
    </source>
</evidence>
<evidence type="ECO:0000256" key="15">
    <source>
        <dbReference type="ARBA" id="ARBA00030557"/>
    </source>
</evidence>
<evidence type="ECO:0000313" key="25">
    <source>
        <dbReference type="Ensembl" id="ENSLLEP00000024125.1"/>
    </source>
</evidence>
<comment type="catalytic activity">
    <reaction evidence="20">
        <text>an N(6)-methyladenosine in mRNA + 2-oxoglutarate + O2 = an adenosine in mRNA + formaldehyde + succinate + CO2</text>
        <dbReference type="Rhea" id="RHEA:49520"/>
        <dbReference type="Rhea" id="RHEA-COMP:12414"/>
        <dbReference type="Rhea" id="RHEA-COMP:12417"/>
        <dbReference type="ChEBI" id="CHEBI:15379"/>
        <dbReference type="ChEBI" id="CHEBI:16526"/>
        <dbReference type="ChEBI" id="CHEBI:16810"/>
        <dbReference type="ChEBI" id="CHEBI:16842"/>
        <dbReference type="ChEBI" id="CHEBI:30031"/>
        <dbReference type="ChEBI" id="CHEBI:74411"/>
        <dbReference type="ChEBI" id="CHEBI:74449"/>
        <dbReference type="EC" id="1.14.11.53"/>
    </reaction>
</comment>
<dbReference type="EC" id="1.14.11.53" evidence="5"/>
<evidence type="ECO:0000256" key="11">
    <source>
        <dbReference type="ARBA" id="ARBA00023004"/>
    </source>
</evidence>
<evidence type="ECO:0000256" key="17">
    <source>
        <dbReference type="ARBA" id="ARBA00032950"/>
    </source>
</evidence>
<dbReference type="Pfam" id="PF12934">
    <property type="entry name" value="FTO_CTD"/>
    <property type="match status" value="1"/>
</dbReference>
<comment type="catalytic activity">
    <reaction evidence="21">
        <text>a 5'-end (N(7)-methyl 5'-triphosphoguanosine)-(N(6),2'-O-dimethyladenosine) in U6 snRNA + 2-oxoglutarate + O2 = a 5'-end (N(7)-methyl 5'-triphosphoguanosine)-(2'-O-methyladenosine) in U6 snRNA + formaldehyde + succinate + CO2</text>
        <dbReference type="Rhea" id="RHEA:57904"/>
        <dbReference type="Rhea" id="RHEA-COMP:15030"/>
        <dbReference type="Rhea" id="RHEA-COMP:15031"/>
        <dbReference type="ChEBI" id="CHEBI:15379"/>
        <dbReference type="ChEBI" id="CHEBI:16526"/>
        <dbReference type="ChEBI" id="CHEBI:16810"/>
        <dbReference type="ChEBI" id="CHEBI:16842"/>
        <dbReference type="ChEBI" id="CHEBI:30031"/>
        <dbReference type="ChEBI" id="CHEBI:85958"/>
        <dbReference type="ChEBI" id="CHEBI:85959"/>
    </reaction>
</comment>
<evidence type="ECO:0000256" key="13">
    <source>
        <dbReference type="ARBA" id="ARBA00030404"/>
    </source>
</evidence>
<keyword evidence="10" id="KW-0560">Oxidoreductase</keyword>
<evidence type="ECO:0000256" key="1">
    <source>
        <dbReference type="ARBA" id="ARBA00001954"/>
    </source>
</evidence>
<proteinExistence type="inferred from homology"/>
<gene>
    <name evidence="25" type="primary">FTO</name>
</gene>
<comment type="subcellular location">
    <subcellularLocation>
        <location evidence="3">Cytoplasm</location>
    </subcellularLocation>
    <subcellularLocation>
        <location evidence="2">Nucleus speckle</location>
    </subcellularLocation>
</comment>
<dbReference type="GO" id="GO:0008198">
    <property type="term" value="F:ferrous iron binding"/>
    <property type="evidence" value="ECO:0007669"/>
    <property type="project" value="TreeGrafter"/>
</dbReference>
<dbReference type="Gene3D" id="1.20.58.1470">
    <property type="entry name" value="FTO C-terminal domain"/>
    <property type="match status" value="1"/>
</dbReference>
<evidence type="ECO:0000256" key="21">
    <source>
        <dbReference type="ARBA" id="ARBA00048582"/>
    </source>
</evidence>
<evidence type="ECO:0000256" key="8">
    <source>
        <dbReference type="ARBA" id="ARBA00022723"/>
    </source>
</evidence>
<keyword evidence="26" id="KW-1185">Reference proteome</keyword>
<dbReference type="SMR" id="A0A8C5PKD8"/>
<dbReference type="InterPro" id="IPR024366">
    <property type="entry name" value="FTO_C"/>
</dbReference>
<dbReference type="InterPro" id="IPR037151">
    <property type="entry name" value="AlkB-like_sf"/>
</dbReference>
<keyword evidence="8" id="KW-0479">Metal-binding</keyword>
<comment type="catalytic activity">
    <reaction evidence="22">
        <text>N(6)-methyladenosine in U6 snRNA + 2-oxoglutarate + O2 = adenosine in U6 snRNA + formaldehyde + succinate + CO2</text>
        <dbReference type="Rhea" id="RHEA:57900"/>
        <dbReference type="Rhea" id="RHEA-COMP:13573"/>
        <dbReference type="Rhea" id="RHEA-COMP:13574"/>
        <dbReference type="ChEBI" id="CHEBI:15379"/>
        <dbReference type="ChEBI" id="CHEBI:16526"/>
        <dbReference type="ChEBI" id="CHEBI:16810"/>
        <dbReference type="ChEBI" id="CHEBI:16842"/>
        <dbReference type="ChEBI" id="CHEBI:30031"/>
        <dbReference type="ChEBI" id="CHEBI:74411"/>
        <dbReference type="ChEBI" id="CHEBI:74449"/>
    </reaction>
</comment>